<proteinExistence type="predicted"/>
<sequence>MATANGGDDLNTSGNPARPPSRSADVQTDHTARYPPLNTARDLKQQRSNEKSRLTRLATKIAKHIVDRGSRTSLRTYRDQFSTQRNLCMLIHNNYCSAKRSVDEDDKRWVDEINDNTKRILDNIDNYILNTSRPPSNAAPGTPVRLSPANSAPSHHSSHRQSSSASVVIPSPDFARALDHEKKRCIELEKQLAQMQLQEKEKIKRAVEAERILLAADYNKVHSDKIKKVQLAAKQIEDENDKFRSELRAERKKTQMGLDEANEKQRLLLQEQDERQKVEEKLRKKIEFLQKKVNESGEKPNTDSKKAESTTNKINFQQWTTQIDDLQSTKTVESVWNGDDMSKLVNPPTFKKPRKIRETLTLENKLNVIELLNENKSERCVAQLMGVSRSQVNRIRKSREKIERFSKEKVFQPTVKVMANRSLNADLDDSI</sequence>
<protein>
    <recommendedName>
        <fullName evidence="4">HTH psq-type domain-containing protein</fullName>
    </recommendedName>
</protein>
<feature type="region of interest" description="Disordered" evidence="3">
    <location>
        <begin position="131"/>
        <end position="169"/>
    </location>
</feature>
<evidence type="ECO:0000259" key="4">
    <source>
        <dbReference type="Pfam" id="PF04218"/>
    </source>
</evidence>
<dbReference type="KEGG" id="dpx:DAPPUDRAFT_318871"/>
<name>E9GJW6_DAPPU</name>
<keyword evidence="6" id="KW-1185">Reference proteome</keyword>
<dbReference type="Gene3D" id="1.10.10.60">
    <property type="entry name" value="Homeodomain-like"/>
    <property type="match status" value="1"/>
</dbReference>
<organism evidence="5 6">
    <name type="scientific">Daphnia pulex</name>
    <name type="common">Water flea</name>
    <dbReference type="NCBI Taxonomy" id="6669"/>
    <lineage>
        <taxon>Eukaryota</taxon>
        <taxon>Metazoa</taxon>
        <taxon>Ecdysozoa</taxon>
        <taxon>Arthropoda</taxon>
        <taxon>Crustacea</taxon>
        <taxon>Branchiopoda</taxon>
        <taxon>Diplostraca</taxon>
        <taxon>Cladocera</taxon>
        <taxon>Anomopoda</taxon>
        <taxon>Daphniidae</taxon>
        <taxon>Daphnia</taxon>
    </lineage>
</organism>
<dbReference type="HOGENOM" id="CLU_636575_0_0_1"/>
<reference evidence="5 6" key="1">
    <citation type="journal article" date="2011" name="Science">
        <title>The ecoresponsive genome of Daphnia pulex.</title>
        <authorList>
            <person name="Colbourne J.K."/>
            <person name="Pfrender M.E."/>
            <person name="Gilbert D."/>
            <person name="Thomas W.K."/>
            <person name="Tucker A."/>
            <person name="Oakley T.H."/>
            <person name="Tokishita S."/>
            <person name="Aerts A."/>
            <person name="Arnold G.J."/>
            <person name="Basu M.K."/>
            <person name="Bauer D.J."/>
            <person name="Caceres C.E."/>
            <person name="Carmel L."/>
            <person name="Casola C."/>
            <person name="Choi J.H."/>
            <person name="Detter J.C."/>
            <person name="Dong Q."/>
            <person name="Dusheyko S."/>
            <person name="Eads B.D."/>
            <person name="Frohlich T."/>
            <person name="Geiler-Samerotte K.A."/>
            <person name="Gerlach D."/>
            <person name="Hatcher P."/>
            <person name="Jogdeo S."/>
            <person name="Krijgsveld J."/>
            <person name="Kriventseva E.V."/>
            <person name="Kultz D."/>
            <person name="Laforsch C."/>
            <person name="Lindquist E."/>
            <person name="Lopez J."/>
            <person name="Manak J.R."/>
            <person name="Muller J."/>
            <person name="Pangilinan J."/>
            <person name="Patwardhan R.P."/>
            <person name="Pitluck S."/>
            <person name="Pritham E.J."/>
            <person name="Rechtsteiner A."/>
            <person name="Rho M."/>
            <person name="Rogozin I.B."/>
            <person name="Sakarya O."/>
            <person name="Salamov A."/>
            <person name="Schaack S."/>
            <person name="Shapiro H."/>
            <person name="Shiga Y."/>
            <person name="Skalitzky C."/>
            <person name="Smith Z."/>
            <person name="Souvorov A."/>
            <person name="Sung W."/>
            <person name="Tang Z."/>
            <person name="Tsuchiya D."/>
            <person name="Tu H."/>
            <person name="Vos H."/>
            <person name="Wang M."/>
            <person name="Wolf Y.I."/>
            <person name="Yamagata H."/>
            <person name="Yamada T."/>
            <person name="Ye Y."/>
            <person name="Shaw J.R."/>
            <person name="Andrews J."/>
            <person name="Crease T.J."/>
            <person name="Tang H."/>
            <person name="Lucas S.M."/>
            <person name="Robertson H.M."/>
            <person name="Bork P."/>
            <person name="Koonin E.V."/>
            <person name="Zdobnov E.M."/>
            <person name="Grigoriev I.V."/>
            <person name="Lynch M."/>
            <person name="Boore J.L."/>
        </authorList>
    </citation>
    <scope>NUCLEOTIDE SEQUENCE [LARGE SCALE GENOMIC DNA]</scope>
</reference>
<dbReference type="AlphaFoldDB" id="E9GJW6"/>
<dbReference type="InterPro" id="IPR007889">
    <property type="entry name" value="HTH_Psq"/>
</dbReference>
<dbReference type="GO" id="GO:0003677">
    <property type="term" value="F:DNA binding"/>
    <property type="evidence" value="ECO:0007669"/>
    <property type="project" value="InterPro"/>
</dbReference>
<dbReference type="GO" id="GO:0005634">
    <property type="term" value="C:nucleus"/>
    <property type="evidence" value="ECO:0007669"/>
    <property type="project" value="UniProtKB-SubCell"/>
</dbReference>
<feature type="compositionally biased region" description="Basic and acidic residues" evidence="3">
    <location>
        <begin position="41"/>
        <end position="53"/>
    </location>
</feature>
<evidence type="ECO:0000313" key="6">
    <source>
        <dbReference type="Proteomes" id="UP000000305"/>
    </source>
</evidence>
<accession>E9GJW6</accession>
<dbReference type="Proteomes" id="UP000000305">
    <property type="component" value="Unassembled WGS sequence"/>
</dbReference>
<dbReference type="SUPFAM" id="SSF46689">
    <property type="entry name" value="Homeodomain-like"/>
    <property type="match status" value="1"/>
</dbReference>
<feature type="coiled-coil region" evidence="2">
    <location>
        <begin position="178"/>
        <end position="299"/>
    </location>
</feature>
<evidence type="ECO:0000313" key="5">
    <source>
        <dbReference type="EMBL" id="EFX80187.1"/>
    </source>
</evidence>
<dbReference type="OrthoDB" id="125347at2759"/>
<feature type="domain" description="HTH psq-type" evidence="4">
    <location>
        <begin position="354"/>
        <end position="405"/>
    </location>
</feature>
<evidence type="ECO:0000256" key="1">
    <source>
        <dbReference type="ARBA" id="ARBA00004123"/>
    </source>
</evidence>
<gene>
    <name evidence="5" type="ORF">DAPPUDRAFT_318871</name>
</gene>
<evidence type="ECO:0000256" key="3">
    <source>
        <dbReference type="SAM" id="MobiDB-lite"/>
    </source>
</evidence>
<dbReference type="PhylomeDB" id="E9GJW6"/>
<dbReference type="EMBL" id="GL732548">
    <property type="protein sequence ID" value="EFX80187.1"/>
    <property type="molecule type" value="Genomic_DNA"/>
</dbReference>
<feature type="compositionally biased region" description="Low complexity" evidence="3">
    <location>
        <begin position="147"/>
        <end position="166"/>
    </location>
</feature>
<keyword evidence="2" id="KW-0175">Coiled coil</keyword>
<evidence type="ECO:0000256" key="2">
    <source>
        <dbReference type="SAM" id="Coils"/>
    </source>
</evidence>
<feature type="region of interest" description="Disordered" evidence="3">
    <location>
        <begin position="1"/>
        <end position="53"/>
    </location>
</feature>
<dbReference type="InterPro" id="IPR009057">
    <property type="entry name" value="Homeodomain-like_sf"/>
</dbReference>
<dbReference type="InParanoid" id="E9GJW6"/>
<dbReference type="Pfam" id="PF04218">
    <property type="entry name" value="CENP-B_N"/>
    <property type="match status" value="1"/>
</dbReference>
<comment type="subcellular location">
    <subcellularLocation>
        <location evidence="1">Nucleus</location>
    </subcellularLocation>
</comment>